<proteinExistence type="predicted"/>
<evidence type="ECO:0000313" key="2">
    <source>
        <dbReference type="Proteomes" id="UP000006514"/>
    </source>
</evidence>
<evidence type="ECO:0000313" key="1">
    <source>
        <dbReference type="EMBL" id="EJD36688.1"/>
    </source>
</evidence>
<dbReference type="InParanoid" id="J0WTG0"/>
<organism evidence="1 2">
    <name type="scientific">Auricularia subglabra (strain TFB-10046 / SS5)</name>
    <name type="common">White-rot fungus</name>
    <name type="synonym">Auricularia delicata (strain TFB10046)</name>
    <dbReference type="NCBI Taxonomy" id="717982"/>
    <lineage>
        <taxon>Eukaryota</taxon>
        <taxon>Fungi</taxon>
        <taxon>Dikarya</taxon>
        <taxon>Basidiomycota</taxon>
        <taxon>Agaricomycotina</taxon>
        <taxon>Agaricomycetes</taxon>
        <taxon>Auriculariales</taxon>
        <taxon>Auriculariaceae</taxon>
        <taxon>Auricularia</taxon>
    </lineage>
</organism>
<accession>J0WTG0</accession>
<dbReference type="KEGG" id="adl:AURDEDRAFT_129935"/>
<gene>
    <name evidence="1" type="ORF">AURDEDRAFT_129935</name>
</gene>
<sequence length="212" mass="24134">MTFHPDVLDDLRGRIDELRSDFSNYFDWSNTLRSFLNIVGLESHIEARDGSASGRAQACIIMWDTLPSKLRDDAELHALYLHRDPCGLWAAITARDTDRRNNSTAGARIRALEASLHAGLDEANEWPVVSFAEGRMRERMTSRPDWYTLEHLEAELQAVATMRALSRQPGGAKQFHIRLQAVVGPLDLEGFNRICKEVDEWQDRVNMASRAR</sequence>
<keyword evidence="2" id="KW-1185">Reference proteome</keyword>
<dbReference type="AlphaFoldDB" id="J0WTG0"/>
<reference evidence="2" key="1">
    <citation type="journal article" date="2012" name="Science">
        <title>The Paleozoic origin of enzymatic lignin decomposition reconstructed from 31 fungal genomes.</title>
        <authorList>
            <person name="Floudas D."/>
            <person name="Binder M."/>
            <person name="Riley R."/>
            <person name="Barry K."/>
            <person name="Blanchette R.A."/>
            <person name="Henrissat B."/>
            <person name="Martinez A.T."/>
            <person name="Otillar R."/>
            <person name="Spatafora J.W."/>
            <person name="Yadav J.S."/>
            <person name="Aerts A."/>
            <person name="Benoit I."/>
            <person name="Boyd A."/>
            <person name="Carlson A."/>
            <person name="Copeland A."/>
            <person name="Coutinho P.M."/>
            <person name="de Vries R.P."/>
            <person name="Ferreira P."/>
            <person name="Findley K."/>
            <person name="Foster B."/>
            <person name="Gaskell J."/>
            <person name="Glotzer D."/>
            <person name="Gorecki P."/>
            <person name="Heitman J."/>
            <person name="Hesse C."/>
            <person name="Hori C."/>
            <person name="Igarashi K."/>
            <person name="Jurgens J.A."/>
            <person name="Kallen N."/>
            <person name="Kersten P."/>
            <person name="Kohler A."/>
            <person name="Kuees U."/>
            <person name="Kumar T.K.A."/>
            <person name="Kuo A."/>
            <person name="LaButti K."/>
            <person name="Larrondo L.F."/>
            <person name="Lindquist E."/>
            <person name="Ling A."/>
            <person name="Lombard V."/>
            <person name="Lucas S."/>
            <person name="Lundell T."/>
            <person name="Martin R."/>
            <person name="McLaughlin D.J."/>
            <person name="Morgenstern I."/>
            <person name="Morin E."/>
            <person name="Murat C."/>
            <person name="Nagy L.G."/>
            <person name="Nolan M."/>
            <person name="Ohm R.A."/>
            <person name="Patyshakuliyeva A."/>
            <person name="Rokas A."/>
            <person name="Ruiz-Duenas F.J."/>
            <person name="Sabat G."/>
            <person name="Salamov A."/>
            <person name="Samejima M."/>
            <person name="Schmutz J."/>
            <person name="Slot J.C."/>
            <person name="St John F."/>
            <person name="Stenlid J."/>
            <person name="Sun H."/>
            <person name="Sun S."/>
            <person name="Syed K."/>
            <person name="Tsang A."/>
            <person name="Wiebenga A."/>
            <person name="Young D."/>
            <person name="Pisabarro A."/>
            <person name="Eastwood D.C."/>
            <person name="Martin F."/>
            <person name="Cullen D."/>
            <person name="Grigoriev I.V."/>
            <person name="Hibbett D.S."/>
        </authorList>
    </citation>
    <scope>NUCLEOTIDE SEQUENCE [LARGE SCALE GENOMIC DNA]</scope>
    <source>
        <strain evidence="2">TFB10046</strain>
    </source>
</reference>
<dbReference type="EMBL" id="JH687856">
    <property type="protein sequence ID" value="EJD36688.1"/>
    <property type="molecule type" value="Genomic_DNA"/>
</dbReference>
<protein>
    <submittedName>
        <fullName evidence="1">Uncharacterized protein</fullName>
    </submittedName>
</protein>
<dbReference type="Proteomes" id="UP000006514">
    <property type="component" value="Unassembled WGS sequence"/>
</dbReference>
<name>J0WTG0_AURST</name>